<evidence type="ECO:0000313" key="3">
    <source>
        <dbReference type="Proteomes" id="UP001500454"/>
    </source>
</evidence>
<dbReference type="Proteomes" id="UP001500454">
    <property type="component" value="Unassembled WGS sequence"/>
</dbReference>
<protein>
    <recommendedName>
        <fullName evidence="1">DUF6984 domain-containing protein</fullName>
    </recommendedName>
</protein>
<evidence type="ECO:0000259" key="1">
    <source>
        <dbReference type="Pfam" id="PF22480"/>
    </source>
</evidence>
<dbReference type="Pfam" id="PF22480">
    <property type="entry name" value="DUF6984"/>
    <property type="match status" value="1"/>
</dbReference>
<name>A0ABP8J6C8_9BACT</name>
<dbReference type="RefSeq" id="WP_345225525.1">
    <property type="nucleotide sequence ID" value="NZ_BAABHA010000010.1"/>
</dbReference>
<gene>
    <name evidence="2" type="ORF">GCM10023186_29810</name>
</gene>
<reference evidence="3" key="1">
    <citation type="journal article" date="2019" name="Int. J. Syst. Evol. Microbiol.">
        <title>The Global Catalogue of Microorganisms (GCM) 10K type strain sequencing project: providing services to taxonomists for standard genome sequencing and annotation.</title>
        <authorList>
            <consortium name="The Broad Institute Genomics Platform"/>
            <consortium name="The Broad Institute Genome Sequencing Center for Infectious Disease"/>
            <person name="Wu L."/>
            <person name="Ma J."/>
        </authorList>
    </citation>
    <scope>NUCLEOTIDE SEQUENCE [LARGE SCALE GENOMIC DNA]</scope>
    <source>
        <strain evidence="3">JCM 17924</strain>
    </source>
</reference>
<feature type="domain" description="DUF6984" evidence="1">
    <location>
        <begin position="4"/>
        <end position="104"/>
    </location>
</feature>
<organism evidence="2 3">
    <name type="scientific">Hymenobacter koreensis</name>
    <dbReference type="NCBI Taxonomy" id="1084523"/>
    <lineage>
        <taxon>Bacteria</taxon>
        <taxon>Pseudomonadati</taxon>
        <taxon>Bacteroidota</taxon>
        <taxon>Cytophagia</taxon>
        <taxon>Cytophagales</taxon>
        <taxon>Hymenobacteraceae</taxon>
        <taxon>Hymenobacter</taxon>
    </lineage>
</organism>
<dbReference type="InterPro" id="IPR054253">
    <property type="entry name" value="DUF6984"/>
</dbReference>
<comment type="caution">
    <text evidence="2">The sequence shown here is derived from an EMBL/GenBank/DDBJ whole genome shotgun (WGS) entry which is preliminary data.</text>
</comment>
<proteinExistence type="predicted"/>
<evidence type="ECO:0000313" key="2">
    <source>
        <dbReference type="EMBL" id="GAA4385896.1"/>
    </source>
</evidence>
<accession>A0ABP8J6C8</accession>
<dbReference type="EMBL" id="BAABHA010000010">
    <property type="protein sequence ID" value="GAA4385896.1"/>
    <property type="molecule type" value="Genomic_DNA"/>
</dbReference>
<sequence>MPHRLLNLPELGLLIYLLRQVPNADRFLAVLPTIAVEDTNEGSPGNLRFVGSKSGRQLGSTLAETRFSDEDGVTVLARLYLDQHGNLYELDCWKVDDSPVKRIPAF</sequence>
<keyword evidence="3" id="KW-1185">Reference proteome</keyword>